<evidence type="ECO:0000259" key="10">
    <source>
        <dbReference type="PROSITE" id="PS50928"/>
    </source>
</evidence>
<evidence type="ECO:0000256" key="9">
    <source>
        <dbReference type="RuleBase" id="RU363032"/>
    </source>
</evidence>
<keyword evidence="5" id="KW-0997">Cell inner membrane</keyword>
<dbReference type="GO" id="GO:0006865">
    <property type="term" value="P:amino acid transport"/>
    <property type="evidence" value="ECO:0007669"/>
    <property type="project" value="TreeGrafter"/>
</dbReference>
<keyword evidence="6 9" id="KW-0812">Transmembrane</keyword>
<protein>
    <submittedName>
        <fullName evidence="11">Transmembrane permease component of ABC transporter</fullName>
    </submittedName>
</protein>
<dbReference type="NCBIfam" id="TIGR01726">
    <property type="entry name" value="HEQRo_perm_3TM"/>
    <property type="match status" value="1"/>
</dbReference>
<dbReference type="InterPro" id="IPR010065">
    <property type="entry name" value="AA_ABC_transptr_permease_3TM"/>
</dbReference>
<evidence type="ECO:0000256" key="3">
    <source>
        <dbReference type="ARBA" id="ARBA00022448"/>
    </source>
</evidence>
<dbReference type="PATRIC" id="fig|1231190.3.peg.2699"/>
<dbReference type="OrthoDB" id="4404959at2"/>
<evidence type="ECO:0000256" key="4">
    <source>
        <dbReference type="ARBA" id="ARBA00022475"/>
    </source>
</evidence>
<evidence type="ECO:0000256" key="6">
    <source>
        <dbReference type="ARBA" id="ARBA00022692"/>
    </source>
</evidence>
<keyword evidence="3 9" id="KW-0813">Transport</keyword>
<evidence type="ECO:0000256" key="1">
    <source>
        <dbReference type="ARBA" id="ARBA00004429"/>
    </source>
</evidence>
<dbReference type="InterPro" id="IPR000515">
    <property type="entry name" value="MetI-like"/>
</dbReference>
<dbReference type="EMBL" id="AMSI01000008">
    <property type="protein sequence ID" value="EKF41992.1"/>
    <property type="molecule type" value="Genomic_DNA"/>
</dbReference>
<comment type="caution">
    <text evidence="11">The sequence shown here is derived from an EMBL/GenBank/DDBJ whole genome shotgun (WGS) entry which is preliminary data.</text>
</comment>
<evidence type="ECO:0000256" key="2">
    <source>
        <dbReference type="ARBA" id="ARBA00010072"/>
    </source>
</evidence>
<comment type="similarity">
    <text evidence="2">Belongs to the binding-protein-dependent transport system permease family. HisMQ subfamily.</text>
</comment>
<dbReference type="PROSITE" id="PS50928">
    <property type="entry name" value="ABC_TM1"/>
    <property type="match status" value="1"/>
</dbReference>
<dbReference type="GO" id="GO:0043190">
    <property type="term" value="C:ATP-binding cassette (ABC) transporter complex"/>
    <property type="evidence" value="ECO:0007669"/>
    <property type="project" value="InterPro"/>
</dbReference>
<dbReference type="SUPFAM" id="SSF161098">
    <property type="entry name" value="MetI-like"/>
    <property type="match status" value="1"/>
</dbReference>
<accession>K2PLK1</accession>
<dbReference type="PANTHER" id="PTHR30614:SF10">
    <property type="entry name" value="ARGININE ABC TRANSPORTER PERMEASE PROTEIN ARTM"/>
    <property type="match status" value="1"/>
</dbReference>
<keyword evidence="4" id="KW-1003">Cell membrane</keyword>
<dbReference type="Proteomes" id="UP000007374">
    <property type="component" value="Unassembled WGS sequence"/>
</dbReference>
<comment type="subcellular location">
    <subcellularLocation>
        <location evidence="1">Cell inner membrane</location>
        <topology evidence="1">Multi-pass membrane protein</topology>
    </subcellularLocation>
    <subcellularLocation>
        <location evidence="9">Cell membrane</location>
        <topology evidence="9">Multi-pass membrane protein</topology>
    </subcellularLocation>
</comment>
<dbReference type="InterPro" id="IPR035906">
    <property type="entry name" value="MetI-like_sf"/>
</dbReference>
<dbReference type="eggNOG" id="COG4160">
    <property type="taxonomic scope" value="Bacteria"/>
</dbReference>
<feature type="transmembrane region" description="Helical" evidence="9">
    <location>
        <begin position="20"/>
        <end position="41"/>
    </location>
</feature>
<reference evidence="11 12" key="1">
    <citation type="journal article" date="2012" name="J. Bacteriol.">
        <title>Genome Sequence of Nitratireductor indicus Type Strain C115.</title>
        <authorList>
            <person name="Lai Q."/>
            <person name="Li G."/>
            <person name="Yu Z."/>
            <person name="Shao Z."/>
        </authorList>
    </citation>
    <scope>NUCLEOTIDE SEQUENCE [LARGE SCALE GENOMIC DNA]</scope>
    <source>
        <strain evidence="11 12">C115</strain>
    </source>
</reference>
<feature type="transmembrane region" description="Helical" evidence="9">
    <location>
        <begin position="191"/>
        <end position="212"/>
    </location>
</feature>
<organism evidence="11 12">
    <name type="scientific">Nitratireductor indicus C115</name>
    <dbReference type="NCBI Taxonomy" id="1231190"/>
    <lineage>
        <taxon>Bacteria</taxon>
        <taxon>Pseudomonadati</taxon>
        <taxon>Pseudomonadota</taxon>
        <taxon>Alphaproteobacteria</taxon>
        <taxon>Hyphomicrobiales</taxon>
        <taxon>Phyllobacteriaceae</taxon>
        <taxon>Nitratireductor</taxon>
    </lineage>
</organism>
<evidence type="ECO:0000256" key="5">
    <source>
        <dbReference type="ARBA" id="ARBA00022519"/>
    </source>
</evidence>
<feature type="domain" description="ABC transmembrane type-1" evidence="10">
    <location>
        <begin position="15"/>
        <end position="212"/>
    </location>
</feature>
<feature type="transmembrane region" description="Helical" evidence="9">
    <location>
        <begin position="53"/>
        <end position="74"/>
    </location>
</feature>
<keyword evidence="12" id="KW-1185">Reference proteome</keyword>
<dbReference type="GO" id="GO:0022857">
    <property type="term" value="F:transmembrane transporter activity"/>
    <property type="evidence" value="ECO:0007669"/>
    <property type="project" value="InterPro"/>
</dbReference>
<dbReference type="Gene3D" id="1.10.3720.10">
    <property type="entry name" value="MetI-like"/>
    <property type="match status" value="1"/>
</dbReference>
<gene>
    <name evidence="11" type="ORF">NA8A_13005</name>
</gene>
<feature type="transmembrane region" description="Helical" evidence="9">
    <location>
        <begin position="159"/>
        <end position="179"/>
    </location>
</feature>
<dbReference type="PANTHER" id="PTHR30614">
    <property type="entry name" value="MEMBRANE COMPONENT OF AMINO ACID ABC TRANSPORTER"/>
    <property type="match status" value="1"/>
</dbReference>
<keyword evidence="7 9" id="KW-1133">Transmembrane helix</keyword>
<dbReference type="CDD" id="cd06261">
    <property type="entry name" value="TM_PBP2"/>
    <property type="match status" value="1"/>
</dbReference>
<evidence type="ECO:0000313" key="11">
    <source>
        <dbReference type="EMBL" id="EKF41992.1"/>
    </source>
</evidence>
<dbReference type="STRING" id="721133.SAMN05216176_104126"/>
<dbReference type="AlphaFoldDB" id="K2PLK1"/>
<dbReference type="InterPro" id="IPR043429">
    <property type="entry name" value="ArtM/GltK/GlnP/TcyL/YhdX-like"/>
</dbReference>
<name>K2PLK1_9HYPH</name>
<proteinExistence type="inferred from homology"/>
<dbReference type="Pfam" id="PF00528">
    <property type="entry name" value="BPD_transp_1"/>
    <property type="match status" value="1"/>
</dbReference>
<evidence type="ECO:0000256" key="7">
    <source>
        <dbReference type="ARBA" id="ARBA00022989"/>
    </source>
</evidence>
<dbReference type="RefSeq" id="WP_009450776.1">
    <property type="nucleotide sequence ID" value="NZ_AMSI01000008.1"/>
</dbReference>
<evidence type="ECO:0000313" key="12">
    <source>
        <dbReference type="Proteomes" id="UP000007374"/>
    </source>
</evidence>
<sequence length="239" mass="26331">MTFTLENWPLLLKGAGLTLQLAIGAFFIGALLALPLALLRIYGNKLASGIVRVLISFLRGTPMLAQLFLVYYGAGQFRPQLQALGLWTFLREPYFCALLTFTLNTAAYQAEILRGGIRAVPAGEVEAAKAISMSFGLQLRRIICPHAYRIAMPALGNELILMIKGSAIASVVTLLDLMGQARLIFARTFDFGIYLQAAILYLVISFAVVRLWRLLEWWSAPQFRRPVPTSNPVTTGGQP</sequence>
<evidence type="ECO:0000256" key="8">
    <source>
        <dbReference type="ARBA" id="ARBA00023136"/>
    </source>
</evidence>
<keyword evidence="8 9" id="KW-0472">Membrane</keyword>